<dbReference type="EMBL" id="LT629701">
    <property type="protein sequence ID" value="SDN08594.1"/>
    <property type="molecule type" value="Genomic_DNA"/>
</dbReference>
<dbReference type="Pfam" id="PF00149">
    <property type="entry name" value="Metallophos"/>
    <property type="match status" value="1"/>
</dbReference>
<feature type="domain" description="Calcineurin-like phosphoesterase" evidence="1">
    <location>
        <begin position="15"/>
        <end position="189"/>
    </location>
</feature>
<evidence type="ECO:0000313" key="3">
    <source>
        <dbReference type="Proteomes" id="UP000183376"/>
    </source>
</evidence>
<reference evidence="2 3" key="1">
    <citation type="submission" date="2016-10" db="EMBL/GenBank/DDBJ databases">
        <authorList>
            <person name="de Groot N.N."/>
        </authorList>
    </citation>
    <scope>NUCLEOTIDE SEQUENCE [LARGE SCALE GENOMIC DNA]</scope>
    <source>
        <strain evidence="2 3">DSM 44149</strain>
    </source>
</reference>
<dbReference type="AlphaFoldDB" id="A0A1G9YHE8"/>
<sequence length="226" mass="25111">MVKVLAVADEVVEQLWTSYIQQIEVDLILAAGDLPYDYLEHLSNALDRPCVFVPGNHDPDLTGYTNVRGLWTKSGIPTRWPGPAGGVNADGRVVDAAGLRIAGIGGSIRYNRGPNQWTERQQARRVRRMARLAGWRQLRDGRGVDVLLTHSPPKDCGDREDPPHRGFACLHDAVRRLRPPLMLHGHIHPHGEPTPDRQLASTRVVNVVGYHVMEIPSRGQEATDAR</sequence>
<organism evidence="2 3">
    <name type="scientific">Allokutzneria albata</name>
    <name type="common">Kibdelosporangium albatum</name>
    <dbReference type="NCBI Taxonomy" id="211114"/>
    <lineage>
        <taxon>Bacteria</taxon>
        <taxon>Bacillati</taxon>
        <taxon>Actinomycetota</taxon>
        <taxon>Actinomycetes</taxon>
        <taxon>Pseudonocardiales</taxon>
        <taxon>Pseudonocardiaceae</taxon>
        <taxon>Allokutzneria</taxon>
    </lineage>
</organism>
<dbReference type="eggNOG" id="COG2129">
    <property type="taxonomic scope" value="Bacteria"/>
</dbReference>
<dbReference type="RefSeq" id="WP_030427700.1">
    <property type="nucleotide sequence ID" value="NZ_JOEF01000002.1"/>
</dbReference>
<accession>A0A1G9YHE8</accession>
<evidence type="ECO:0000259" key="1">
    <source>
        <dbReference type="Pfam" id="PF00149"/>
    </source>
</evidence>
<dbReference type="PANTHER" id="PTHR12905:SF0">
    <property type="entry name" value="CALCINEURIN-LIKE PHOSPHOESTERASE DOMAIN-CONTAINING PROTEIN"/>
    <property type="match status" value="1"/>
</dbReference>
<dbReference type="InterPro" id="IPR051693">
    <property type="entry name" value="UPF0046_metallophosphoest"/>
</dbReference>
<protein>
    <submittedName>
        <fullName evidence="2">Predicted phosphoesterase</fullName>
    </submittedName>
</protein>
<proteinExistence type="predicted"/>
<dbReference type="OrthoDB" id="9783591at2"/>
<dbReference type="Gene3D" id="3.60.21.10">
    <property type="match status" value="1"/>
</dbReference>
<keyword evidence="3" id="KW-1185">Reference proteome</keyword>
<name>A0A1G9YHE8_ALLAB</name>
<dbReference type="Proteomes" id="UP000183376">
    <property type="component" value="Chromosome I"/>
</dbReference>
<dbReference type="GO" id="GO:0016787">
    <property type="term" value="F:hydrolase activity"/>
    <property type="evidence" value="ECO:0007669"/>
    <property type="project" value="InterPro"/>
</dbReference>
<gene>
    <name evidence="2" type="ORF">SAMN04489726_4832</name>
</gene>
<dbReference type="STRING" id="211114.SAMN04489726_4832"/>
<dbReference type="InterPro" id="IPR029052">
    <property type="entry name" value="Metallo-depent_PP-like"/>
</dbReference>
<dbReference type="SUPFAM" id="SSF56300">
    <property type="entry name" value="Metallo-dependent phosphatases"/>
    <property type="match status" value="1"/>
</dbReference>
<evidence type="ECO:0000313" key="2">
    <source>
        <dbReference type="EMBL" id="SDN08594.1"/>
    </source>
</evidence>
<dbReference type="InterPro" id="IPR004843">
    <property type="entry name" value="Calcineurin-like_PHP"/>
</dbReference>
<dbReference type="PANTHER" id="PTHR12905">
    <property type="entry name" value="METALLOPHOSPHOESTERASE"/>
    <property type="match status" value="1"/>
</dbReference>